<evidence type="ECO:0000256" key="10">
    <source>
        <dbReference type="ARBA" id="ARBA00023237"/>
    </source>
</evidence>
<proteinExistence type="inferred from homology"/>
<evidence type="ECO:0000259" key="14">
    <source>
        <dbReference type="Pfam" id="PF00593"/>
    </source>
</evidence>
<keyword evidence="10 11" id="KW-0998">Cell outer membrane</keyword>
<dbReference type="Pfam" id="PF07715">
    <property type="entry name" value="Plug"/>
    <property type="match status" value="1"/>
</dbReference>
<dbReference type="PROSITE" id="PS52016">
    <property type="entry name" value="TONB_DEPENDENT_REC_3"/>
    <property type="match status" value="1"/>
</dbReference>
<dbReference type="PANTHER" id="PTHR32552">
    <property type="entry name" value="FERRICHROME IRON RECEPTOR-RELATED"/>
    <property type="match status" value="1"/>
</dbReference>
<keyword evidence="7" id="KW-0406">Ion transport</keyword>
<comment type="similarity">
    <text evidence="11 12">Belongs to the TonB-dependent receptor family.</text>
</comment>
<feature type="chain" id="PRO_5046743593" evidence="13">
    <location>
        <begin position="28"/>
        <end position="863"/>
    </location>
</feature>
<dbReference type="CDD" id="cd01347">
    <property type="entry name" value="ligand_gated_channel"/>
    <property type="match status" value="1"/>
</dbReference>
<feature type="domain" description="TonB-dependent receptor-like beta-barrel" evidence="14">
    <location>
        <begin position="321"/>
        <end position="822"/>
    </location>
</feature>
<dbReference type="InterPro" id="IPR037066">
    <property type="entry name" value="Plug_dom_sf"/>
</dbReference>
<keyword evidence="6" id="KW-0408">Iron</keyword>
<evidence type="ECO:0000256" key="8">
    <source>
        <dbReference type="ARBA" id="ARBA00023077"/>
    </source>
</evidence>
<gene>
    <name evidence="16" type="ORF">PYV00_09705</name>
</gene>
<dbReference type="InterPro" id="IPR000531">
    <property type="entry name" value="Beta-barrel_TonB"/>
</dbReference>
<evidence type="ECO:0000313" key="17">
    <source>
        <dbReference type="Proteomes" id="UP001216253"/>
    </source>
</evidence>
<accession>A0ABT5WPQ0</accession>
<feature type="domain" description="TonB-dependent receptor plug" evidence="15">
    <location>
        <begin position="53"/>
        <end position="167"/>
    </location>
</feature>
<keyword evidence="2 11" id="KW-0813">Transport</keyword>
<keyword evidence="13" id="KW-0732">Signal</keyword>
<evidence type="ECO:0000256" key="6">
    <source>
        <dbReference type="ARBA" id="ARBA00023004"/>
    </source>
</evidence>
<comment type="caution">
    <text evidence="16">The sequence shown here is derived from an EMBL/GenBank/DDBJ whole genome shotgun (WGS) entry which is preliminary data.</text>
</comment>
<evidence type="ECO:0000256" key="5">
    <source>
        <dbReference type="ARBA" id="ARBA00022692"/>
    </source>
</evidence>
<evidence type="ECO:0000259" key="15">
    <source>
        <dbReference type="Pfam" id="PF07715"/>
    </source>
</evidence>
<dbReference type="Gene3D" id="2.170.130.10">
    <property type="entry name" value="TonB-dependent receptor, plug domain"/>
    <property type="match status" value="1"/>
</dbReference>
<keyword evidence="9 11" id="KW-0472">Membrane</keyword>
<dbReference type="InterPro" id="IPR039426">
    <property type="entry name" value="TonB-dep_rcpt-like"/>
</dbReference>
<dbReference type="Gene3D" id="2.40.170.20">
    <property type="entry name" value="TonB-dependent receptor, beta-barrel domain"/>
    <property type="match status" value="1"/>
</dbReference>
<dbReference type="InterPro" id="IPR012910">
    <property type="entry name" value="Plug_dom"/>
</dbReference>
<evidence type="ECO:0000256" key="13">
    <source>
        <dbReference type="SAM" id="SignalP"/>
    </source>
</evidence>
<name>A0ABT5WPQ0_9SPHN</name>
<evidence type="ECO:0000256" key="9">
    <source>
        <dbReference type="ARBA" id="ARBA00023136"/>
    </source>
</evidence>
<evidence type="ECO:0000256" key="12">
    <source>
        <dbReference type="RuleBase" id="RU003357"/>
    </source>
</evidence>
<evidence type="ECO:0000256" key="4">
    <source>
        <dbReference type="ARBA" id="ARBA00022496"/>
    </source>
</evidence>
<keyword evidence="3 11" id="KW-1134">Transmembrane beta strand</keyword>
<keyword evidence="17" id="KW-1185">Reference proteome</keyword>
<reference evidence="16 17" key="1">
    <citation type="submission" date="2023-03" db="EMBL/GenBank/DDBJ databases">
        <title>NovoSphingobium album sp. nov. isolated from polycyclic aromatic hydrocarbons- and heavy-metal polluted soil.</title>
        <authorList>
            <person name="Liu Z."/>
            <person name="Wang K."/>
        </authorList>
    </citation>
    <scope>NUCLEOTIDE SEQUENCE [LARGE SCALE GENOMIC DNA]</scope>
    <source>
        <strain evidence="16 17">H3SJ31-1</strain>
    </source>
</reference>
<organism evidence="16 17">
    <name type="scientific">Novosphingobium album</name>
    <name type="common">ex Liu et al. 2023</name>
    <dbReference type="NCBI Taxonomy" id="3031130"/>
    <lineage>
        <taxon>Bacteria</taxon>
        <taxon>Pseudomonadati</taxon>
        <taxon>Pseudomonadota</taxon>
        <taxon>Alphaproteobacteria</taxon>
        <taxon>Sphingomonadales</taxon>
        <taxon>Sphingomonadaceae</taxon>
        <taxon>Novosphingobium</taxon>
    </lineage>
</organism>
<keyword evidence="5 11" id="KW-0812">Transmembrane</keyword>
<comment type="subcellular location">
    <subcellularLocation>
        <location evidence="1 11">Cell outer membrane</location>
        <topology evidence="1 11">Multi-pass membrane protein</topology>
    </subcellularLocation>
</comment>
<dbReference type="SUPFAM" id="SSF56935">
    <property type="entry name" value="Porins"/>
    <property type="match status" value="1"/>
</dbReference>
<protein>
    <submittedName>
        <fullName evidence="16">TonB-dependent receptor</fullName>
    </submittedName>
</protein>
<dbReference type="PANTHER" id="PTHR32552:SF81">
    <property type="entry name" value="TONB-DEPENDENT OUTER MEMBRANE RECEPTOR"/>
    <property type="match status" value="1"/>
</dbReference>
<evidence type="ECO:0000313" key="16">
    <source>
        <dbReference type="EMBL" id="MDE8651993.1"/>
    </source>
</evidence>
<keyword evidence="4" id="KW-0410">Iron transport</keyword>
<dbReference type="InterPro" id="IPR036942">
    <property type="entry name" value="Beta-barrel_TonB_sf"/>
</dbReference>
<sequence length="863" mass="92234">MTIGGKAALAAGTALAFGFGMGAPAFAQAPQDGEQHAAGADIIVTARRVEERLQDVPISITVFNQEQLSSRDVVNASDLATFTPSLSTNSNFGQENSSFAIRGFVQDAGTPPSVGVYFADVVALRGPTQGTQAGDGAGPGSFFDLQNVQVLKGPQGTLFGRNTTGGAILFVPKKPTAQFEGYVEGSLGNYGLRRLQGAINLPLGDDARVRFAADRMKRDGWLHNRSGIGPDNFNDVDYLALRASLVVDLTPDLENYLIVSYNRSDTNGSVQKAIGCNPTGYDPVNPATGLGNFIGVLSCGQLAAERAAGFGFYDMQQAVANPRSLLETWQVINTTTWQASDTLAIKNIISYGQLKNFQRTALFGTNWTTDNLPAPYPQLFFQGATRIFTGIFPIPGRNSAEQSTFTEELQLQGSALDGRLTYQAGGYLEVSNPLSEIGNQSSQLIQCADLANLVCTDVYGAAFTAATNAGRAAAGLPPLPAPINVGVVNFTGGKTSFRNVGLYTQMTYALTDQLKLTGGLRYTWDRQENEATRIGYRFPAFTSQVIRACTDPATAPDCSAFQRAKSDKPTWLLSLDYKPANDILLYAKYARGYRAGGVFTNAPSDLRSFKPEKVDSYELGLKSSFSGAVRGTFNISGFYNDFTNQQLQFGASPRVINGVPAPVSNTTAIINAGRSRIYGVEVEASLTPFDGLTLDTSYSYLNATIREIAAVSTNDPNYQISATAIKAGSELTLSPKHRLTATGTYTLPIDESIGRISIGATYTYTAKQRTNYVYLPPSVAGAPDLGALFGADLGLLGSTSLVNLNLSWNGVAGLPIDLAAFATNVTKEKYYTYIPGLGVGGLESAVVGQPRFYGMRLRYRFGD</sequence>
<dbReference type="Pfam" id="PF00593">
    <property type="entry name" value="TonB_dep_Rec_b-barrel"/>
    <property type="match status" value="1"/>
</dbReference>
<evidence type="ECO:0000256" key="2">
    <source>
        <dbReference type="ARBA" id="ARBA00022448"/>
    </source>
</evidence>
<dbReference type="Proteomes" id="UP001216253">
    <property type="component" value="Unassembled WGS sequence"/>
</dbReference>
<keyword evidence="8 12" id="KW-0798">TonB box</keyword>
<dbReference type="EMBL" id="JARESE010000028">
    <property type="protein sequence ID" value="MDE8651993.1"/>
    <property type="molecule type" value="Genomic_DNA"/>
</dbReference>
<feature type="signal peptide" evidence="13">
    <location>
        <begin position="1"/>
        <end position="27"/>
    </location>
</feature>
<keyword evidence="16" id="KW-0675">Receptor</keyword>
<evidence type="ECO:0000256" key="3">
    <source>
        <dbReference type="ARBA" id="ARBA00022452"/>
    </source>
</evidence>
<evidence type="ECO:0000256" key="1">
    <source>
        <dbReference type="ARBA" id="ARBA00004571"/>
    </source>
</evidence>
<dbReference type="RefSeq" id="WP_275228066.1">
    <property type="nucleotide sequence ID" value="NZ_JARESE010000028.1"/>
</dbReference>
<evidence type="ECO:0000256" key="7">
    <source>
        <dbReference type="ARBA" id="ARBA00023065"/>
    </source>
</evidence>
<evidence type="ECO:0000256" key="11">
    <source>
        <dbReference type="PROSITE-ProRule" id="PRU01360"/>
    </source>
</evidence>